<organism evidence="4">
    <name type="scientific">Amphora coffeiformis</name>
    <dbReference type="NCBI Taxonomy" id="265554"/>
    <lineage>
        <taxon>Eukaryota</taxon>
        <taxon>Sar</taxon>
        <taxon>Stramenopiles</taxon>
        <taxon>Ochrophyta</taxon>
        <taxon>Bacillariophyta</taxon>
        <taxon>Bacillariophyceae</taxon>
        <taxon>Bacillariophycidae</taxon>
        <taxon>Thalassiophysales</taxon>
        <taxon>Catenulaceae</taxon>
        <taxon>Amphora</taxon>
    </lineage>
</organism>
<dbReference type="InterPro" id="IPR046341">
    <property type="entry name" value="SET_dom_sf"/>
</dbReference>
<dbReference type="Pfam" id="PF00856">
    <property type="entry name" value="SET"/>
    <property type="match status" value="1"/>
</dbReference>
<dbReference type="EMBL" id="HBIM01002919">
    <property type="protein sequence ID" value="CAE0404416.1"/>
    <property type="molecule type" value="Transcribed_RNA"/>
</dbReference>
<evidence type="ECO:0000256" key="1">
    <source>
        <dbReference type="SAM" id="MobiDB-lite"/>
    </source>
</evidence>
<feature type="region of interest" description="Disordered" evidence="1">
    <location>
        <begin position="213"/>
        <end position="234"/>
    </location>
</feature>
<dbReference type="PROSITE" id="PS50280">
    <property type="entry name" value="SET"/>
    <property type="match status" value="1"/>
</dbReference>
<dbReference type="PANTHER" id="PTHR13271:SF145">
    <property type="entry name" value="SET DOMAIN-CONTAINING PROTEIN"/>
    <property type="match status" value="1"/>
</dbReference>
<dbReference type="InterPro" id="IPR001214">
    <property type="entry name" value="SET_dom"/>
</dbReference>
<dbReference type="EMBL" id="HBIM01002920">
    <property type="protein sequence ID" value="CAE0404417.1"/>
    <property type="molecule type" value="Transcribed_RNA"/>
</dbReference>
<evidence type="ECO:0000259" key="2">
    <source>
        <dbReference type="PROSITE" id="PS50280"/>
    </source>
</evidence>
<sequence>MTDPNTTWRTLVDWIRQEGGQVHEGLTLKNVSAGNRGVFATRVIPQGETLIRLPSHLSVDGRSMPVEYNSDGKEKKTASPWLRCLGAYYKAQRGDETDSNKWMAYLQSLPTFYETVAAWEEAEIEIFLAGTSTQGGSAVAWHSDVSFVRERYMTQIRPYLQQTCPPIGNMFLENNNSPSDAELERFTTASACLSTRCFHLEATSEVGAAVEGAEVENEDAKPASRNNRTDDDEEATYTGPFLLPVIDLLNHAASNESGYCTTLHRDADGSFYMKAERPIAANQEILHSYGDHLTASQCLQTFGFVPTSRMHTIVNDDKPEGYRNLTPALLRKQDVLETCWNVIASDLPTRLAAAMTDMEDEAWIVKVDRRRTADFISDDLIVDYSTSMTDEIVTTACLAFLPVCAYREAAQALLSAEILDDFFLGTLVCTSLLQVLQAKLEQYRPITWEGTVYEDDAQLLRQLLLMSTADGGTTSLPQQRLMYGLTLRLEEKMCLHSLRRTVVETLSRLEEDLPEDMQATKKQKFNDYL</sequence>
<proteinExistence type="predicted"/>
<name>A0A6S8I7Z9_9STRA</name>
<feature type="domain" description="SET" evidence="2">
    <location>
        <begin position="24"/>
        <end position="290"/>
    </location>
</feature>
<evidence type="ECO:0000313" key="3">
    <source>
        <dbReference type="EMBL" id="CAE0404416.1"/>
    </source>
</evidence>
<dbReference type="GO" id="GO:0016279">
    <property type="term" value="F:protein-lysine N-methyltransferase activity"/>
    <property type="evidence" value="ECO:0007669"/>
    <property type="project" value="TreeGrafter"/>
</dbReference>
<dbReference type="PANTHER" id="PTHR13271">
    <property type="entry name" value="UNCHARACTERIZED PUTATIVE METHYLTRANSFERASE"/>
    <property type="match status" value="1"/>
</dbReference>
<dbReference type="Gene3D" id="3.90.1410.10">
    <property type="entry name" value="set domain protein methyltransferase, domain 1"/>
    <property type="match status" value="1"/>
</dbReference>
<evidence type="ECO:0000313" key="4">
    <source>
        <dbReference type="EMBL" id="CAE0404417.1"/>
    </source>
</evidence>
<gene>
    <name evidence="3" type="ORF">ACOF00016_LOCUS2548</name>
    <name evidence="4" type="ORF">ACOF00016_LOCUS2549</name>
</gene>
<accession>A0A6S8I7Z9</accession>
<protein>
    <recommendedName>
        <fullName evidence="2">SET domain-containing protein</fullName>
    </recommendedName>
</protein>
<dbReference type="InterPro" id="IPR050600">
    <property type="entry name" value="SETD3_SETD6_MTase"/>
</dbReference>
<dbReference type="SUPFAM" id="SSF82199">
    <property type="entry name" value="SET domain"/>
    <property type="match status" value="1"/>
</dbReference>
<dbReference type="AlphaFoldDB" id="A0A6S8I7Z9"/>
<dbReference type="CDD" id="cd10527">
    <property type="entry name" value="SET_LSMT"/>
    <property type="match status" value="1"/>
</dbReference>
<reference evidence="4" key="1">
    <citation type="submission" date="2021-01" db="EMBL/GenBank/DDBJ databases">
        <authorList>
            <person name="Corre E."/>
            <person name="Pelletier E."/>
            <person name="Niang G."/>
            <person name="Scheremetjew M."/>
            <person name="Finn R."/>
            <person name="Kale V."/>
            <person name="Holt S."/>
            <person name="Cochrane G."/>
            <person name="Meng A."/>
            <person name="Brown T."/>
            <person name="Cohen L."/>
        </authorList>
    </citation>
    <scope>NUCLEOTIDE SEQUENCE</scope>
    <source>
        <strain evidence="4">CCMP127</strain>
    </source>
</reference>